<dbReference type="PANTHER" id="PTHR43176">
    <property type="entry name" value="3-HYDROXYISOBUTYRYL-COA HYDROLASE-RELATED"/>
    <property type="match status" value="1"/>
</dbReference>
<dbReference type="InterPro" id="IPR045004">
    <property type="entry name" value="ECH_dom"/>
</dbReference>
<comment type="catalytic activity">
    <reaction evidence="1">
        <text>3-hydroxy-2-methylpropanoyl-CoA + H2O = 3-hydroxy-2-methylpropanoate + CoA + H(+)</text>
        <dbReference type="Rhea" id="RHEA:20888"/>
        <dbReference type="ChEBI" id="CHEBI:11805"/>
        <dbReference type="ChEBI" id="CHEBI:15377"/>
        <dbReference type="ChEBI" id="CHEBI:15378"/>
        <dbReference type="ChEBI" id="CHEBI:57287"/>
        <dbReference type="ChEBI" id="CHEBI:57340"/>
        <dbReference type="EC" id="3.1.2.4"/>
    </reaction>
</comment>
<dbReference type="SUPFAM" id="SSF52096">
    <property type="entry name" value="ClpP/crotonase"/>
    <property type="match status" value="1"/>
</dbReference>
<dbReference type="EC" id="3.1.2.4" evidence="2"/>
<evidence type="ECO:0000256" key="1">
    <source>
        <dbReference type="ARBA" id="ARBA00001709"/>
    </source>
</evidence>
<organism evidence="5 6">
    <name type="scientific">Luteococcus sanguinis</name>
    <dbReference type="NCBI Taxonomy" id="174038"/>
    <lineage>
        <taxon>Bacteria</taxon>
        <taxon>Bacillati</taxon>
        <taxon>Actinomycetota</taxon>
        <taxon>Actinomycetes</taxon>
        <taxon>Propionibacteriales</taxon>
        <taxon>Propionibacteriaceae</taxon>
        <taxon>Luteococcus</taxon>
    </lineage>
</organism>
<dbReference type="Gene3D" id="3.90.226.10">
    <property type="entry name" value="2-enoyl-CoA Hydratase, Chain A, domain 1"/>
    <property type="match status" value="1"/>
</dbReference>
<evidence type="ECO:0000313" key="6">
    <source>
        <dbReference type="Proteomes" id="UP001596266"/>
    </source>
</evidence>
<proteinExistence type="predicted"/>
<evidence type="ECO:0000256" key="2">
    <source>
        <dbReference type="ARBA" id="ARBA00011915"/>
    </source>
</evidence>
<dbReference type="InterPro" id="IPR032259">
    <property type="entry name" value="HIBYL-CoA-H"/>
</dbReference>
<accession>A0ABW1WYG8</accession>
<dbReference type="CDD" id="cd06558">
    <property type="entry name" value="crotonase-like"/>
    <property type="match status" value="1"/>
</dbReference>
<feature type="domain" description="Enoyl-CoA hydratase/isomerase" evidence="4">
    <location>
        <begin position="14"/>
        <end position="183"/>
    </location>
</feature>
<protein>
    <recommendedName>
        <fullName evidence="2">3-hydroxyisobutyryl-CoA hydrolase</fullName>
        <ecNumber evidence="2">3.1.2.4</ecNumber>
    </recommendedName>
</protein>
<feature type="domain" description="Enoyl-CoA hydratase/isomerase" evidence="4">
    <location>
        <begin position="192"/>
        <end position="310"/>
    </location>
</feature>
<dbReference type="PANTHER" id="PTHR43176:SF3">
    <property type="entry name" value="3-HYDROXYISOBUTYRYL-COA HYDROLASE, MITOCHONDRIAL"/>
    <property type="match status" value="1"/>
</dbReference>
<keyword evidence="3 5" id="KW-0378">Hydrolase</keyword>
<comment type="caution">
    <text evidence="5">The sequence shown here is derived from an EMBL/GenBank/DDBJ whole genome shotgun (WGS) entry which is preliminary data.</text>
</comment>
<keyword evidence="6" id="KW-1185">Reference proteome</keyword>
<dbReference type="GO" id="GO:0016787">
    <property type="term" value="F:hydrolase activity"/>
    <property type="evidence" value="ECO:0007669"/>
    <property type="project" value="UniProtKB-KW"/>
</dbReference>
<name>A0ABW1WYG8_9ACTN</name>
<dbReference type="Proteomes" id="UP001596266">
    <property type="component" value="Unassembled WGS sequence"/>
</dbReference>
<evidence type="ECO:0000256" key="3">
    <source>
        <dbReference type="ARBA" id="ARBA00022801"/>
    </source>
</evidence>
<reference evidence="6" key="1">
    <citation type="journal article" date="2019" name="Int. J. Syst. Evol. Microbiol.">
        <title>The Global Catalogue of Microorganisms (GCM) 10K type strain sequencing project: providing services to taxonomists for standard genome sequencing and annotation.</title>
        <authorList>
            <consortium name="The Broad Institute Genomics Platform"/>
            <consortium name="The Broad Institute Genome Sequencing Center for Infectious Disease"/>
            <person name="Wu L."/>
            <person name="Ma J."/>
        </authorList>
    </citation>
    <scope>NUCLEOTIDE SEQUENCE [LARGE SCALE GENOMIC DNA]</scope>
    <source>
        <strain evidence="6">CGMCC 1.15277</strain>
    </source>
</reference>
<dbReference type="Pfam" id="PF16113">
    <property type="entry name" value="ECH_2"/>
    <property type="match status" value="2"/>
</dbReference>
<evidence type="ECO:0000259" key="4">
    <source>
        <dbReference type="Pfam" id="PF16113"/>
    </source>
</evidence>
<dbReference type="RefSeq" id="WP_343885096.1">
    <property type="nucleotide sequence ID" value="NZ_BAAAKI010000004.1"/>
</dbReference>
<dbReference type="InterPro" id="IPR029045">
    <property type="entry name" value="ClpP/crotonase-like_dom_sf"/>
</dbReference>
<sequence length="311" mass="33550">MSDNVQFEVSEGSGIVRLDRPRAINALSPQMLQEVDAQLRAWIDEDAIERVELRGEGERGFCSGADVRAIRELVSTQPEEAVAFFEHEYELDALIATYPKPVTALIHGISMGGGLGLALHAAEVVSAPDLVLAMPETTIGLFPDVGIDWQLSRAPGQTGAYLAMTGTSIDAGSALWAGMVDRVAGDLPEGPCQLETDAVWVDECFAGDDATAIVARLEEHSDGRARGAGALLRTKSPLSVCVALEAVRRAESMSDVGEVLAQDLVLARNFVADSDFCEGVRAQLVDKDRNPVWSIARIEDVSRDRVEQMFR</sequence>
<dbReference type="EMBL" id="JBHSUA010000009">
    <property type="protein sequence ID" value="MFC6396269.1"/>
    <property type="molecule type" value="Genomic_DNA"/>
</dbReference>
<gene>
    <name evidence="5" type="ORF">ACFP57_04600</name>
</gene>
<evidence type="ECO:0000313" key="5">
    <source>
        <dbReference type="EMBL" id="MFC6396269.1"/>
    </source>
</evidence>